<evidence type="ECO:0000313" key="6">
    <source>
        <dbReference type="Proteomes" id="UP001202328"/>
    </source>
</evidence>
<evidence type="ECO:0000256" key="2">
    <source>
        <dbReference type="ARBA" id="ARBA00022679"/>
    </source>
</evidence>
<keyword evidence="2 3" id="KW-0808">Transferase</keyword>
<evidence type="ECO:0000313" key="5">
    <source>
        <dbReference type="EMBL" id="KAI3926167.1"/>
    </source>
</evidence>
<dbReference type="Gene3D" id="3.40.50.2000">
    <property type="entry name" value="Glycogen Phosphorylase B"/>
    <property type="match status" value="2"/>
</dbReference>
<dbReference type="Proteomes" id="UP001202328">
    <property type="component" value="Unassembled WGS sequence"/>
</dbReference>
<dbReference type="FunFam" id="3.40.50.2000:FF:000019">
    <property type="entry name" value="Glycosyltransferase"/>
    <property type="match status" value="1"/>
</dbReference>
<dbReference type="EMBL" id="JAJJMB010008071">
    <property type="protein sequence ID" value="KAI3926167.1"/>
    <property type="molecule type" value="Genomic_DNA"/>
</dbReference>
<dbReference type="InterPro" id="IPR035595">
    <property type="entry name" value="UDP_glycos_trans_CS"/>
</dbReference>
<protein>
    <recommendedName>
        <fullName evidence="4">Glycosyltransferase</fullName>
        <ecNumber evidence="4">2.4.1.-</ecNumber>
    </recommendedName>
</protein>
<comment type="caution">
    <text evidence="5">The sequence shown here is derived from an EMBL/GenBank/DDBJ whole genome shotgun (WGS) entry which is preliminary data.</text>
</comment>
<name>A0AAD4SW07_9MAGN</name>
<dbReference type="Pfam" id="PF00201">
    <property type="entry name" value="UDPGT"/>
    <property type="match status" value="1"/>
</dbReference>
<dbReference type="AlphaFoldDB" id="A0AAD4SW07"/>
<dbReference type="PROSITE" id="PS00375">
    <property type="entry name" value="UDPGT"/>
    <property type="match status" value="1"/>
</dbReference>
<proteinExistence type="inferred from homology"/>
<reference evidence="5" key="1">
    <citation type="submission" date="2022-04" db="EMBL/GenBank/DDBJ databases">
        <title>A functionally conserved STORR gene fusion in Papaver species that diverged 16.8 million years ago.</title>
        <authorList>
            <person name="Catania T."/>
        </authorList>
    </citation>
    <scope>NUCLEOTIDE SEQUENCE</scope>
    <source>
        <strain evidence="5">S-188037</strain>
    </source>
</reference>
<keyword evidence="3" id="KW-0328">Glycosyltransferase</keyword>
<accession>A0AAD4SW07</accession>
<comment type="similarity">
    <text evidence="1 3">Belongs to the UDP-glycosyltransferase family.</text>
</comment>
<gene>
    <name evidence="5" type="ORF">MKW98_028303</name>
</gene>
<dbReference type="InterPro" id="IPR002213">
    <property type="entry name" value="UDP_glucos_trans"/>
</dbReference>
<evidence type="ECO:0000256" key="4">
    <source>
        <dbReference type="RuleBase" id="RU362057"/>
    </source>
</evidence>
<dbReference type="CDD" id="cd03784">
    <property type="entry name" value="GT1_Gtf-like"/>
    <property type="match status" value="1"/>
</dbReference>
<dbReference type="SUPFAM" id="SSF53756">
    <property type="entry name" value="UDP-Glycosyltransferase/glycogen phosphorylase"/>
    <property type="match status" value="1"/>
</dbReference>
<keyword evidence="6" id="KW-1185">Reference proteome</keyword>
<dbReference type="GO" id="GO:0080043">
    <property type="term" value="F:quercetin 3-O-glucosyltransferase activity"/>
    <property type="evidence" value="ECO:0007669"/>
    <property type="project" value="TreeGrafter"/>
</dbReference>
<dbReference type="PANTHER" id="PTHR11926">
    <property type="entry name" value="GLUCOSYL/GLUCURONOSYL TRANSFERASES"/>
    <property type="match status" value="1"/>
</dbReference>
<evidence type="ECO:0000256" key="3">
    <source>
        <dbReference type="RuleBase" id="RU003718"/>
    </source>
</evidence>
<organism evidence="5 6">
    <name type="scientific">Papaver atlanticum</name>
    <dbReference type="NCBI Taxonomy" id="357466"/>
    <lineage>
        <taxon>Eukaryota</taxon>
        <taxon>Viridiplantae</taxon>
        <taxon>Streptophyta</taxon>
        <taxon>Embryophyta</taxon>
        <taxon>Tracheophyta</taxon>
        <taxon>Spermatophyta</taxon>
        <taxon>Magnoliopsida</taxon>
        <taxon>Ranunculales</taxon>
        <taxon>Papaveraceae</taxon>
        <taxon>Papaveroideae</taxon>
        <taxon>Papaver</taxon>
    </lineage>
</organism>
<sequence length="491" mass="54581">MVSHNQNHFIVISFPAQGHLNPTLQFAKRLLRTGARVTYFTTLSAHKRLLESSSSSNGSNPNTSNIDGLTYAPFSDGYDDGFKGGLDDADHFLSEIARCGSQALRKLIQSAHDGGSGSVTCIIYAILVPWVAEVAHDLQIPSFLLWIQPAMVFDIYYYYFNGYKDVICNNNNDPSYPINLPNLPLLSCTDIPTFFLPTNLYTWALSLFENQFKVFEEESKPVKVLVNTFDELELDALKAVDFNKINLIGIGPLIPSAFLDGQDLSDKSFGGDLVSAVTTDEYKDWLDSKEEASVIYVSFGSISVLEHQQMEEIFRGLTDCGFPFLWVCREKGSKQEGSEAAKEEESVLSRIKREGSEQGKIVSWCSQVEVLSHSSIGCFITHCGWNSTLESLVGGVPLIGFPQWTDQGTNAKLIEDVWKVGVRMRVNEEKKIVDREEVSRCVKMVMGNEEMKRNAKKLKELAKNAAKEGGSSGRNLRGFVEEIGGLEGTKE</sequence>
<dbReference type="GO" id="GO:0080044">
    <property type="term" value="F:quercetin 7-O-glucosyltransferase activity"/>
    <property type="evidence" value="ECO:0007669"/>
    <property type="project" value="TreeGrafter"/>
</dbReference>
<dbReference type="EC" id="2.4.1.-" evidence="4"/>
<dbReference type="PANTHER" id="PTHR11926:SF1534">
    <property type="entry name" value="GLYCOSYLTRANSFERASE"/>
    <property type="match status" value="1"/>
</dbReference>
<evidence type="ECO:0000256" key="1">
    <source>
        <dbReference type="ARBA" id="ARBA00009995"/>
    </source>
</evidence>